<gene>
    <name evidence="1" type="ORF">DL346_14580</name>
</gene>
<evidence type="ECO:0000313" key="1">
    <source>
        <dbReference type="EMBL" id="RAP76589.1"/>
    </source>
</evidence>
<evidence type="ECO:0008006" key="3">
    <source>
        <dbReference type="Google" id="ProtNLM"/>
    </source>
</evidence>
<name>A0A328U1S2_9BACL</name>
<dbReference type="RefSeq" id="WP_112882807.1">
    <property type="nucleotide sequence ID" value="NZ_QLUW01000002.1"/>
</dbReference>
<comment type="caution">
    <text evidence="1">The sequence shown here is derived from an EMBL/GenBank/DDBJ whole genome shotgun (WGS) entry which is preliminary data.</text>
</comment>
<accession>A0A328U1S2</accession>
<reference evidence="1 2" key="1">
    <citation type="submission" date="2018-06" db="EMBL/GenBank/DDBJ databases">
        <title>Paenibacillus montanisoli sp. nov., isolated from mountain area soil.</title>
        <authorList>
            <person name="Wu M."/>
        </authorList>
    </citation>
    <scope>NUCLEOTIDE SEQUENCE [LARGE SCALE GENOMIC DNA]</scope>
    <source>
        <strain evidence="1 2">RA17</strain>
    </source>
</reference>
<proteinExistence type="predicted"/>
<dbReference type="Proteomes" id="UP000249260">
    <property type="component" value="Unassembled WGS sequence"/>
</dbReference>
<protein>
    <recommendedName>
        <fullName evidence="3">DUF2524 domain-containing protein</fullName>
    </recommendedName>
</protein>
<sequence>MAYEIVERMRVRLQDANETRMGDGPTRLKQFMYELEAEIEHMQVQLQHEDDFEKACKVNTDMYSAAGMLNDLYILYREFDEECWFSKRCV</sequence>
<evidence type="ECO:0000313" key="2">
    <source>
        <dbReference type="Proteomes" id="UP000249260"/>
    </source>
</evidence>
<keyword evidence="2" id="KW-1185">Reference proteome</keyword>
<organism evidence="1 2">
    <name type="scientific">Paenibacillus montanisoli</name>
    <dbReference type="NCBI Taxonomy" id="2081970"/>
    <lineage>
        <taxon>Bacteria</taxon>
        <taxon>Bacillati</taxon>
        <taxon>Bacillota</taxon>
        <taxon>Bacilli</taxon>
        <taxon>Bacillales</taxon>
        <taxon>Paenibacillaceae</taxon>
        <taxon>Paenibacillus</taxon>
    </lineage>
</organism>
<dbReference type="AlphaFoldDB" id="A0A328U1S2"/>
<dbReference type="EMBL" id="QLUW01000002">
    <property type="protein sequence ID" value="RAP76589.1"/>
    <property type="molecule type" value="Genomic_DNA"/>
</dbReference>